<dbReference type="PANTHER" id="PTHR43080:SF2">
    <property type="entry name" value="CBS DOMAIN-CONTAINING PROTEIN"/>
    <property type="match status" value="1"/>
</dbReference>
<dbReference type="PANTHER" id="PTHR43080">
    <property type="entry name" value="CBS DOMAIN-CONTAINING PROTEIN CBSX3, MITOCHONDRIAL"/>
    <property type="match status" value="1"/>
</dbReference>
<gene>
    <name evidence="4" type="ORF">JFN88_18965</name>
</gene>
<proteinExistence type="predicted"/>
<protein>
    <submittedName>
        <fullName evidence="4">CBS domain-containing protein</fullName>
    </submittedName>
</protein>
<comment type="caution">
    <text evidence="4">The sequence shown here is derived from an EMBL/GenBank/DDBJ whole genome shotgun (WGS) entry which is preliminary data.</text>
</comment>
<evidence type="ECO:0000256" key="2">
    <source>
        <dbReference type="PROSITE-ProRule" id="PRU00703"/>
    </source>
</evidence>
<feature type="domain" description="CBS" evidence="3">
    <location>
        <begin position="8"/>
        <end position="64"/>
    </location>
</feature>
<dbReference type="Pfam" id="PF00571">
    <property type="entry name" value="CBS"/>
    <property type="match status" value="2"/>
</dbReference>
<evidence type="ECO:0000256" key="1">
    <source>
        <dbReference type="ARBA" id="ARBA00023122"/>
    </source>
</evidence>
<evidence type="ECO:0000313" key="5">
    <source>
        <dbReference type="Proteomes" id="UP000640274"/>
    </source>
</evidence>
<reference evidence="4" key="1">
    <citation type="submission" date="2020-12" db="EMBL/GenBank/DDBJ databases">
        <authorList>
            <person name="Huq M.A."/>
        </authorList>
    </citation>
    <scope>NUCLEOTIDE SEQUENCE</scope>
    <source>
        <strain evidence="4">MAHUQ-46</strain>
    </source>
</reference>
<evidence type="ECO:0000259" key="3">
    <source>
        <dbReference type="PROSITE" id="PS51371"/>
    </source>
</evidence>
<dbReference type="AlphaFoldDB" id="A0A934J1X3"/>
<dbReference type="Proteomes" id="UP000640274">
    <property type="component" value="Unassembled WGS sequence"/>
</dbReference>
<sequence length="145" mass="15814">MRTVKEIMTTDCITATQHDNIYELAVMMKNNDIGFVPIVEGRKLLGVVTDRDLVVRGYAQKHSGSTSVTEVLTTDIETIAPSTSVDEAARIMARNQIRRLPVVENGELLGVVAIGDLAIREIFADNAGEALSHISEQENQPSAVH</sequence>
<accession>A0A934J1X3</accession>
<dbReference type="PROSITE" id="PS51371">
    <property type="entry name" value="CBS"/>
    <property type="match status" value="2"/>
</dbReference>
<name>A0A934J1X3_9BACL</name>
<dbReference type="InterPro" id="IPR046342">
    <property type="entry name" value="CBS_dom_sf"/>
</dbReference>
<organism evidence="4 5">
    <name type="scientific">Paenibacillus roseus</name>
    <dbReference type="NCBI Taxonomy" id="2798579"/>
    <lineage>
        <taxon>Bacteria</taxon>
        <taxon>Bacillati</taxon>
        <taxon>Bacillota</taxon>
        <taxon>Bacilli</taxon>
        <taxon>Bacillales</taxon>
        <taxon>Paenibacillaceae</taxon>
        <taxon>Paenibacillus</taxon>
    </lineage>
</organism>
<keyword evidence="5" id="KW-1185">Reference proteome</keyword>
<dbReference type="CDD" id="cd04622">
    <property type="entry name" value="CBS_pair_HRP1_like"/>
    <property type="match status" value="1"/>
</dbReference>
<dbReference type="SMART" id="SM00116">
    <property type="entry name" value="CBS"/>
    <property type="match status" value="2"/>
</dbReference>
<evidence type="ECO:0000313" key="4">
    <source>
        <dbReference type="EMBL" id="MBJ6363287.1"/>
    </source>
</evidence>
<dbReference type="SUPFAM" id="SSF54631">
    <property type="entry name" value="CBS-domain pair"/>
    <property type="match status" value="1"/>
</dbReference>
<dbReference type="InterPro" id="IPR000644">
    <property type="entry name" value="CBS_dom"/>
</dbReference>
<dbReference type="Gene3D" id="3.10.580.10">
    <property type="entry name" value="CBS-domain"/>
    <property type="match status" value="1"/>
</dbReference>
<keyword evidence="1 2" id="KW-0129">CBS domain</keyword>
<dbReference type="RefSeq" id="WP_199020842.1">
    <property type="nucleotide sequence ID" value="NZ_JAELUP010000103.1"/>
</dbReference>
<dbReference type="EMBL" id="JAELUP010000103">
    <property type="protein sequence ID" value="MBJ6363287.1"/>
    <property type="molecule type" value="Genomic_DNA"/>
</dbReference>
<dbReference type="InterPro" id="IPR051257">
    <property type="entry name" value="Diverse_CBS-Domain"/>
</dbReference>
<feature type="domain" description="CBS" evidence="3">
    <location>
        <begin position="72"/>
        <end position="129"/>
    </location>
</feature>